<feature type="compositionally biased region" description="Low complexity" evidence="16">
    <location>
        <begin position="28"/>
        <end position="45"/>
    </location>
</feature>
<evidence type="ECO:0000256" key="9">
    <source>
        <dbReference type="ARBA" id="ARBA00022989"/>
    </source>
</evidence>
<dbReference type="EMBL" id="ADFV01073636">
    <property type="status" value="NOT_ANNOTATED_CDS"/>
    <property type="molecule type" value="Genomic_DNA"/>
</dbReference>
<dbReference type="Ensembl" id="ENSNLET00000045101.1">
    <property type="protein sequence ID" value="ENSNLEP00000046042.1"/>
    <property type="gene ID" value="ENSNLEG00000010859.3"/>
</dbReference>
<proteinExistence type="inferred from homology"/>
<dbReference type="AlphaFoldDB" id="A0A2I3HR74"/>
<comment type="subcellular location">
    <subcellularLocation>
        <location evidence="1">Cell membrane</location>
        <topology evidence="1">Multi-pass membrane protein</topology>
    </subcellularLocation>
</comment>
<gene>
    <name evidence="20" type="primary">SLC12A6</name>
</gene>
<keyword evidence="5" id="KW-0597">Phosphoprotein</keyword>
<dbReference type="GO" id="GO:0005886">
    <property type="term" value="C:plasma membrane"/>
    <property type="evidence" value="ECO:0007669"/>
    <property type="project" value="UniProtKB-SubCell"/>
</dbReference>
<protein>
    <submittedName>
        <fullName evidence="20">Solute carrier family 12 member 6</fullName>
    </submittedName>
</protein>
<feature type="transmembrane region" description="Helical" evidence="17">
    <location>
        <begin position="180"/>
        <end position="200"/>
    </location>
</feature>
<keyword evidence="7" id="KW-0769">Symport</keyword>
<feature type="transmembrane region" description="Helical" evidence="17">
    <location>
        <begin position="245"/>
        <end position="273"/>
    </location>
</feature>
<feature type="region of interest" description="Disordered" evidence="16">
    <location>
        <begin position="20"/>
        <end position="66"/>
    </location>
</feature>
<evidence type="ECO:0000256" key="7">
    <source>
        <dbReference type="ARBA" id="ARBA00022847"/>
    </source>
</evidence>
<evidence type="ECO:0000256" key="3">
    <source>
        <dbReference type="ARBA" id="ARBA00022475"/>
    </source>
</evidence>
<evidence type="ECO:0000256" key="12">
    <source>
        <dbReference type="ARBA" id="ARBA00023180"/>
    </source>
</evidence>
<evidence type="ECO:0000256" key="17">
    <source>
        <dbReference type="SAM" id="Phobius"/>
    </source>
</evidence>
<feature type="domain" description="Amino acid permease/ SLC12A" evidence="18">
    <location>
        <begin position="459"/>
        <end position="737"/>
    </location>
</feature>
<dbReference type="Pfam" id="PF03522">
    <property type="entry name" value="SLC12"/>
    <property type="match status" value="2"/>
</dbReference>
<dbReference type="GO" id="GO:0055075">
    <property type="term" value="P:potassium ion homeostasis"/>
    <property type="evidence" value="ECO:0007669"/>
    <property type="project" value="TreeGrafter"/>
</dbReference>
<dbReference type="EMBL" id="ADFV01073632">
    <property type="status" value="NOT_ANNOTATED_CDS"/>
    <property type="molecule type" value="Genomic_DNA"/>
</dbReference>
<dbReference type="GO" id="GO:0006884">
    <property type="term" value="P:cell volume homeostasis"/>
    <property type="evidence" value="ECO:0007669"/>
    <property type="project" value="TreeGrafter"/>
</dbReference>
<feature type="transmembrane region" description="Helical" evidence="17">
    <location>
        <begin position="295"/>
        <end position="314"/>
    </location>
</feature>
<dbReference type="InterPro" id="IPR004842">
    <property type="entry name" value="SLC12A_fam"/>
</dbReference>
<keyword evidence="11 17" id="KW-0472">Membrane</keyword>
<evidence type="ECO:0000256" key="8">
    <source>
        <dbReference type="ARBA" id="ARBA00022958"/>
    </source>
</evidence>
<keyword evidence="4" id="KW-0633">Potassium transport</keyword>
<dbReference type="GeneTree" id="ENSGT00940000160238"/>
<keyword evidence="8" id="KW-0630">Potassium</keyword>
<evidence type="ECO:0000256" key="14">
    <source>
        <dbReference type="ARBA" id="ARBA00046331"/>
    </source>
</evidence>
<keyword evidence="10" id="KW-0406">Ion transport</keyword>
<evidence type="ECO:0000256" key="16">
    <source>
        <dbReference type="SAM" id="MobiDB-lite"/>
    </source>
</evidence>
<dbReference type="InterPro" id="IPR004841">
    <property type="entry name" value="AA-permease/SLC12A_dom"/>
</dbReference>
<dbReference type="EMBL" id="ADFV01073631">
    <property type="status" value="NOT_ANNOTATED_CDS"/>
    <property type="molecule type" value="Genomic_DNA"/>
</dbReference>
<accession>A0A2I3HR74</accession>
<reference evidence="20" key="2">
    <citation type="submission" date="2025-08" db="UniProtKB">
        <authorList>
            <consortium name="Ensembl"/>
        </authorList>
    </citation>
    <scope>IDENTIFICATION</scope>
</reference>
<dbReference type="Proteomes" id="UP000001073">
    <property type="component" value="Chromosome 6"/>
</dbReference>
<evidence type="ECO:0000256" key="2">
    <source>
        <dbReference type="ARBA" id="ARBA00022448"/>
    </source>
</evidence>
<dbReference type="GO" id="GO:0055064">
    <property type="term" value="P:chloride ion homeostasis"/>
    <property type="evidence" value="ECO:0007669"/>
    <property type="project" value="TreeGrafter"/>
</dbReference>
<dbReference type="GO" id="GO:0007268">
    <property type="term" value="P:chemical synaptic transmission"/>
    <property type="evidence" value="ECO:0007669"/>
    <property type="project" value="TreeGrafter"/>
</dbReference>
<name>A0A2I3HR74_NOMLE</name>
<evidence type="ECO:0000256" key="10">
    <source>
        <dbReference type="ARBA" id="ARBA00023065"/>
    </source>
</evidence>
<reference evidence="20 21" key="1">
    <citation type="submission" date="2012-10" db="EMBL/GenBank/DDBJ databases">
        <authorList>
            <consortium name="Gibbon Genome Sequencing Consortium"/>
        </authorList>
    </citation>
    <scope>NUCLEOTIDE SEQUENCE [LARGE SCALE GENOMIC DNA]</scope>
</reference>
<dbReference type="PRINTS" id="PR01081">
    <property type="entry name" value="KCLTRNSPORT"/>
</dbReference>
<dbReference type="NCBIfam" id="TIGR00930">
    <property type="entry name" value="2a30"/>
    <property type="match status" value="1"/>
</dbReference>
<feature type="transmembrane region" description="Helical" evidence="17">
    <location>
        <begin position="544"/>
        <end position="562"/>
    </location>
</feature>
<feature type="transmembrane region" description="Helical" evidence="17">
    <location>
        <begin position="498"/>
        <end position="524"/>
    </location>
</feature>
<evidence type="ECO:0000256" key="13">
    <source>
        <dbReference type="ARBA" id="ARBA00023214"/>
    </source>
</evidence>
<organism evidence="20 21">
    <name type="scientific">Nomascus leucogenys</name>
    <name type="common">Northern white-cheeked gibbon</name>
    <name type="synonym">Hylobates leucogenys</name>
    <dbReference type="NCBI Taxonomy" id="61853"/>
    <lineage>
        <taxon>Eukaryota</taxon>
        <taxon>Metazoa</taxon>
        <taxon>Chordata</taxon>
        <taxon>Craniata</taxon>
        <taxon>Vertebrata</taxon>
        <taxon>Euteleostomi</taxon>
        <taxon>Mammalia</taxon>
        <taxon>Eutheria</taxon>
        <taxon>Euarchontoglires</taxon>
        <taxon>Primates</taxon>
        <taxon>Haplorrhini</taxon>
        <taxon>Catarrhini</taxon>
        <taxon>Hylobatidae</taxon>
        <taxon>Nomascus</taxon>
    </lineage>
</organism>
<dbReference type="EMBL" id="ADFV01073635">
    <property type="status" value="NOT_ANNOTATED_CDS"/>
    <property type="molecule type" value="Genomic_DNA"/>
</dbReference>
<dbReference type="Gene3D" id="1.20.1740.10">
    <property type="entry name" value="Amino acid/polyamine transporter I"/>
    <property type="match status" value="1"/>
</dbReference>
<keyword evidence="9 17" id="KW-1133">Transmembrane helix</keyword>
<keyword evidence="13" id="KW-0868">Chloride</keyword>
<evidence type="ECO:0000313" key="21">
    <source>
        <dbReference type="Proteomes" id="UP000001073"/>
    </source>
</evidence>
<dbReference type="PANTHER" id="PTHR11827">
    <property type="entry name" value="SOLUTE CARRIER FAMILY 12, CATION COTRANSPORTERS"/>
    <property type="match status" value="1"/>
</dbReference>
<dbReference type="EMBL" id="ADFV01073630">
    <property type="status" value="NOT_ANNOTATED_CDS"/>
    <property type="molecule type" value="Genomic_DNA"/>
</dbReference>
<keyword evidence="3" id="KW-1003">Cell membrane</keyword>
<comment type="catalytic activity">
    <reaction evidence="15">
        <text>K(+)(in) + chloride(in) = K(+)(out) + chloride(out)</text>
        <dbReference type="Rhea" id="RHEA:72427"/>
        <dbReference type="ChEBI" id="CHEBI:17996"/>
        <dbReference type="ChEBI" id="CHEBI:29103"/>
    </reaction>
</comment>
<reference evidence="20" key="3">
    <citation type="submission" date="2025-09" db="UniProtKB">
        <authorList>
            <consortium name="Ensembl"/>
        </authorList>
    </citation>
    <scope>IDENTIFICATION</scope>
</reference>
<evidence type="ECO:0000313" key="20">
    <source>
        <dbReference type="Ensembl" id="ENSNLEP00000046042.1"/>
    </source>
</evidence>
<evidence type="ECO:0000256" key="6">
    <source>
        <dbReference type="ARBA" id="ARBA00022692"/>
    </source>
</evidence>
<dbReference type="EMBL" id="ADFV01073633">
    <property type="status" value="NOT_ANNOTATED_CDS"/>
    <property type="molecule type" value="Genomic_DNA"/>
</dbReference>
<evidence type="ECO:0000259" key="19">
    <source>
        <dbReference type="Pfam" id="PF03522"/>
    </source>
</evidence>
<sequence length="1099" mass="122433">MHPPETTTKMASVRFMVTPTKIDDIPGLSDTSPDLSSRSSSRVRFSSRESVPETSRSEPMSEMSGATTSLATVALDPPSDRTSHPQDVIEGKPQHTFITDDGHKKARNAYLNNSNYEEGDEYFDKNLALFEEEMDTRPKVSSLLNRMANYTNLTQGAKEHEEAENITEGKKKPTKTPQMGTFMGVYLPCLQNIFGVILFLRLTWVVGTAGVLQAFAIVLICCCCVTGGSYFMISRALGPEFGGAVGLCFYLGTTFAAAMYILGAIEIFLVYIVPRAAIFRSDDALKESAAMLNNMRVYGTAFLVLMVLVVFIGVRYVNKFASLFLACVIVSILAIYAGAIKSSFAPPHFPVCMLGNRTLSSRHIDVCSKTKEINNMTVPSKLWGFFCNSSQFFNATCDEYFVHNNVTSIQGIPGLASGIITENLWSNYLPKGEIIEKPSAKSSDVLGSLNHEYVLVDITTSFTLLVGIFFPSVTGIMAGSNRSGDLKDAQKSIPIGTILAILTTSFVYLSNVVLFGACIEGVVLRDKFGDAVKGNLVVGTLSWPSPWVIVIGSFFSTCGAGLQSLTGAPRLLQAIAKDNIIPFLRVFGHSKANGEPTWALLLTAAIAELGILIASLDLVAPILSMFFLMCYLFVNLACALQTLLRTPNWRPRFRYYHWALSFMGMSICLALMFISSWYYAIVAMVIAGMIYKYIEYQGAEKEWGDGIRGLSLSAARFALLRLEEGPPHTKNWRPQLLVLLKLDEDLHVKHPRLLTFASQLKAGKGLTIVGSVIVGNFLENYGEALAAEQTIKHLMEAEKVKGFCQLVVAAKLREGISHLIQSCGLGGMKHNTVVMGWPNGWRQSEDARAWKTFIGTVRVTTAAHLALLVAKNISFFPSNVEQFSEGNIDVWWIVHDGGMLMLLPFLLKQHKVWRKCSIRIFTVAQLEDNSIQMKKDLATFLYHLRIEAEVEVVEMHDSDISAYTYERTLMMEQRSQMLRHMRLSKTERDREAQLVKDRNSMLRLTSIGSDEDEETETYQEKVHMTWTKDKYMASRGQKAKSMEGFQDLLNMRPDQSNVRRMHTAVKLNEVIVNKSHEAKLVLLNMPGPPRNPEAFFFWI</sequence>
<evidence type="ECO:0000256" key="4">
    <source>
        <dbReference type="ARBA" id="ARBA00022538"/>
    </source>
</evidence>
<dbReference type="GO" id="GO:1990573">
    <property type="term" value="P:potassium ion import across plasma membrane"/>
    <property type="evidence" value="ECO:0007669"/>
    <property type="project" value="TreeGrafter"/>
</dbReference>
<evidence type="ECO:0000256" key="1">
    <source>
        <dbReference type="ARBA" id="ARBA00004651"/>
    </source>
</evidence>
<feature type="region of interest" description="Disordered" evidence="16">
    <location>
        <begin position="155"/>
        <end position="175"/>
    </location>
</feature>
<feature type="transmembrane region" description="Helical" evidence="17">
    <location>
        <begin position="598"/>
        <end position="616"/>
    </location>
</feature>
<dbReference type="GO" id="GO:0045202">
    <property type="term" value="C:synapse"/>
    <property type="evidence" value="ECO:0007669"/>
    <property type="project" value="GOC"/>
</dbReference>
<feature type="domain" description="SLC12A transporter C-terminal" evidence="19">
    <location>
        <begin position="751"/>
        <end position="869"/>
    </location>
</feature>
<dbReference type="EMBL" id="ADFV01073637">
    <property type="status" value="NOT_ANNOTATED_CDS"/>
    <property type="molecule type" value="Genomic_DNA"/>
</dbReference>
<evidence type="ECO:0000256" key="11">
    <source>
        <dbReference type="ARBA" id="ARBA00023136"/>
    </source>
</evidence>
<evidence type="ECO:0000256" key="5">
    <source>
        <dbReference type="ARBA" id="ARBA00022553"/>
    </source>
</evidence>
<keyword evidence="2" id="KW-0813">Transport</keyword>
<feature type="transmembrane region" description="Helical" evidence="17">
    <location>
        <begin position="212"/>
        <end position="233"/>
    </location>
</feature>
<dbReference type="PANTHER" id="PTHR11827:SF66">
    <property type="entry name" value="SOLUTE CARRIER FAMILY 12 MEMBER 6"/>
    <property type="match status" value="1"/>
</dbReference>
<dbReference type="GO" id="GO:0015379">
    <property type="term" value="F:potassium:chloride symporter activity"/>
    <property type="evidence" value="ECO:0007669"/>
    <property type="project" value="InterPro"/>
</dbReference>
<feature type="transmembrane region" description="Helical" evidence="17">
    <location>
        <begin position="321"/>
        <end position="340"/>
    </location>
</feature>
<keyword evidence="21" id="KW-1185">Reference proteome</keyword>
<feature type="domain" description="SLC12A transporter C-terminal" evidence="19">
    <location>
        <begin position="883"/>
        <end position="1090"/>
    </location>
</feature>
<feature type="compositionally biased region" description="Basic and acidic residues" evidence="16">
    <location>
        <begin position="157"/>
        <end position="171"/>
    </location>
</feature>
<dbReference type="Pfam" id="PF00324">
    <property type="entry name" value="AA_permease"/>
    <property type="match status" value="2"/>
</dbReference>
<comment type="similarity">
    <text evidence="14">Belongs to the SLC12A transporter family. K/Cl co-transporter subfamily.</text>
</comment>
<feature type="transmembrane region" description="Helical" evidence="17">
    <location>
        <begin position="622"/>
        <end position="643"/>
    </location>
</feature>
<evidence type="ECO:0000259" key="18">
    <source>
        <dbReference type="Pfam" id="PF00324"/>
    </source>
</evidence>
<keyword evidence="6 17" id="KW-0812">Transmembrane</keyword>
<evidence type="ECO:0000256" key="15">
    <source>
        <dbReference type="ARBA" id="ARBA00047825"/>
    </source>
</evidence>
<feature type="domain" description="Amino acid permease/ SLC12A" evidence="18">
    <location>
        <begin position="185"/>
        <end position="340"/>
    </location>
</feature>
<keyword evidence="12" id="KW-0325">Glycoprotein</keyword>
<dbReference type="EMBL" id="ADFV01073629">
    <property type="status" value="NOT_ANNOTATED_CDS"/>
    <property type="molecule type" value="Genomic_DNA"/>
</dbReference>
<dbReference type="EMBL" id="ADFV01073634">
    <property type="status" value="NOT_ANNOTATED_CDS"/>
    <property type="molecule type" value="Genomic_DNA"/>
</dbReference>
<feature type="transmembrane region" description="Helical" evidence="17">
    <location>
        <begin position="453"/>
        <end position="477"/>
    </location>
</feature>
<feature type="transmembrane region" description="Helical" evidence="17">
    <location>
        <begin position="655"/>
        <end position="672"/>
    </location>
</feature>
<dbReference type="InterPro" id="IPR018491">
    <property type="entry name" value="SLC12_C"/>
</dbReference>
<dbReference type="InterPro" id="IPR000076">
    <property type="entry name" value="KCL_cotranspt"/>
</dbReference>